<feature type="transmembrane region" description="Helical" evidence="1">
    <location>
        <begin position="67"/>
        <end position="87"/>
    </location>
</feature>
<dbReference type="InterPro" id="IPR038750">
    <property type="entry name" value="YczE/YyaS-like"/>
</dbReference>
<comment type="caution">
    <text evidence="2">The sequence shown here is derived from an EMBL/GenBank/DDBJ whole genome shotgun (WGS) entry which is preliminary data.</text>
</comment>
<dbReference type="Proteomes" id="UP001158066">
    <property type="component" value="Unassembled WGS sequence"/>
</dbReference>
<evidence type="ECO:0000313" key="3">
    <source>
        <dbReference type="Proteomes" id="UP001158066"/>
    </source>
</evidence>
<dbReference type="PANTHER" id="PTHR40078">
    <property type="entry name" value="INTEGRAL MEMBRANE PROTEIN-RELATED"/>
    <property type="match status" value="1"/>
</dbReference>
<sequence>MWGRFDAYIIRPKGQPFTKSLFCLFPKLIIGLFLAALGTVMMIHANIGLFPWGILNAGLANVTGISFGVWSQIIGLFIIVMMTLFKFYPGIGTIFDMFFVGFFIDLLELMAVVPTPSGLVSQVGFSMAGLFVLSYGVSLYMSCGLGASPRDGLMLTLLNRKMWCSFGGIMWHPGESPAKVLSQRGCQIKWCNMNDSETGREIEKQRNRESEK</sequence>
<gene>
    <name evidence="2" type="ORF">SAMN06296020_11318</name>
</gene>
<keyword evidence="1" id="KW-0812">Transmembrane</keyword>
<proteinExistence type="predicted"/>
<dbReference type="PANTHER" id="PTHR40078:SF1">
    <property type="entry name" value="INTEGRAL MEMBRANE PROTEIN"/>
    <property type="match status" value="1"/>
</dbReference>
<reference evidence="2" key="1">
    <citation type="submission" date="2017-05" db="EMBL/GenBank/DDBJ databases">
        <authorList>
            <person name="Varghese N."/>
            <person name="Submissions S."/>
        </authorList>
    </citation>
    <scope>NUCLEOTIDE SEQUENCE</scope>
    <source>
        <strain evidence="2">Su22</strain>
    </source>
</reference>
<keyword evidence="1" id="KW-0472">Membrane</keyword>
<accession>A0AA46AJT9</accession>
<organism evidence="2 3">
    <name type="scientific">Anoxynatronum buryatiense</name>
    <dbReference type="NCBI Taxonomy" id="489973"/>
    <lineage>
        <taxon>Bacteria</taxon>
        <taxon>Bacillati</taxon>
        <taxon>Bacillota</taxon>
        <taxon>Clostridia</taxon>
        <taxon>Eubacteriales</taxon>
        <taxon>Clostridiaceae</taxon>
        <taxon>Anoxynatronum</taxon>
    </lineage>
</organism>
<dbReference type="EMBL" id="FXUF01000013">
    <property type="protein sequence ID" value="SMP65708.1"/>
    <property type="molecule type" value="Genomic_DNA"/>
</dbReference>
<evidence type="ECO:0000256" key="1">
    <source>
        <dbReference type="SAM" id="Phobius"/>
    </source>
</evidence>
<keyword evidence="3" id="KW-1185">Reference proteome</keyword>
<dbReference type="AlphaFoldDB" id="A0AA46AJT9"/>
<dbReference type="RefSeq" id="WP_283410168.1">
    <property type="nucleotide sequence ID" value="NZ_FXUF01000013.1"/>
</dbReference>
<protein>
    <submittedName>
        <fullName evidence="2">Uncharacterized protein</fullName>
    </submittedName>
</protein>
<feature type="transmembrane region" description="Helical" evidence="1">
    <location>
        <begin position="21"/>
        <end position="47"/>
    </location>
</feature>
<evidence type="ECO:0000313" key="2">
    <source>
        <dbReference type="EMBL" id="SMP65708.1"/>
    </source>
</evidence>
<feature type="transmembrane region" description="Helical" evidence="1">
    <location>
        <begin position="119"/>
        <end position="140"/>
    </location>
</feature>
<keyword evidence="1" id="KW-1133">Transmembrane helix</keyword>
<feature type="transmembrane region" description="Helical" evidence="1">
    <location>
        <begin position="94"/>
        <end position="113"/>
    </location>
</feature>
<name>A0AA46AJT9_9CLOT</name>
<dbReference type="Pfam" id="PF19700">
    <property type="entry name" value="DUF6198"/>
    <property type="match status" value="1"/>
</dbReference>